<dbReference type="InterPro" id="IPR012331">
    <property type="entry name" value="Clathrin_H-chain_linker"/>
</dbReference>
<dbReference type="Gene3D" id="1.25.40.30">
    <property type="match status" value="1"/>
</dbReference>
<dbReference type="Pfam" id="PF13838">
    <property type="entry name" value="Clathrin_H_link"/>
    <property type="match status" value="1"/>
</dbReference>
<protein>
    <submittedName>
        <fullName evidence="2">Uncharacterized protein</fullName>
    </submittedName>
</protein>
<feature type="compositionally biased region" description="Polar residues" evidence="1">
    <location>
        <begin position="52"/>
        <end position="71"/>
    </location>
</feature>
<dbReference type="OrthoDB" id="2113814at2759"/>
<gene>
    <name evidence="2" type="ORF">MGAL_10B091821</name>
</gene>
<comment type="caution">
    <text evidence="2">The sequence shown here is derived from an EMBL/GenBank/DDBJ whole genome shotgun (WGS) entry which is preliminary data.</text>
</comment>
<dbReference type="SUPFAM" id="SSF48371">
    <property type="entry name" value="ARM repeat"/>
    <property type="match status" value="1"/>
</dbReference>
<feature type="region of interest" description="Disordered" evidence="1">
    <location>
        <begin position="45"/>
        <end position="80"/>
    </location>
</feature>
<dbReference type="Proteomes" id="UP000596742">
    <property type="component" value="Unassembled WGS sequence"/>
</dbReference>
<organism evidence="2 3">
    <name type="scientific">Mytilus galloprovincialis</name>
    <name type="common">Mediterranean mussel</name>
    <dbReference type="NCBI Taxonomy" id="29158"/>
    <lineage>
        <taxon>Eukaryota</taxon>
        <taxon>Metazoa</taxon>
        <taxon>Spiralia</taxon>
        <taxon>Lophotrochozoa</taxon>
        <taxon>Mollusca</taxon>
        <taxon>Bivalvia</taxon>
        <taxon>Autobranchia</taxon>
        <taxon>Pteriomorphia</taxon>
        <taxon>Mytilida</taxon>
        <taxon>Mytiloidea</taxon>
        <taxon>Mytilidae</taxon>
        <taxon>Mytilinae</taxon>
        <taxon>Mytilus</taxon>
    </lineage>
</organism>
<evidence type="ECO:0000256" key="1">
    <source>
        <dbReference type="SAM" id="MobiDB-lite"/>
    </source>
</evidence>
<proteinExistence type="predicted"/>
<dbReference type="PANTHER" id="PTHR10292:SF11">
    <property type="entry name" value="CLATHRIN HEAVY CHAIN LINKER DOMAIN-CONTAINING PROTEIN 1"/>
    <property type="match status" value="1"/>
</dbReference>
<evidence type="ECO:0000313" key="3">
    <source>
        <dbReference type="Proteomes" id="UP000596742"/>
    </source>
</evidence>
<dbReference type="EMBL" id="UYJE01004430">
    <property type="protein sequence ID" value="VDI27964.1"/>
    <property type="molecule type" value="Genomic_DNA"/>
</dbReference>
<reference evidence="2" key="1">
    <citation type="submission" date="2018-11" db="EMBL/GenBank/DDBJ databases">
        <authorList>
            <person name="Alioto T."/>
            <person name="Alioto T."/>
        </authorList>
    </citation>
    <scope>NUCLEOTIDE SEQUENCE</scope>
</reference>
<evidence type="ECO:0000313" key="2">
    <source>
        <dbReference type="EMBL" id="VDI27964.1"/>
    </source>
</evidence>
<keyword evidence="3" id="KW-1185">Reference proteome</keyword>
<dbReference type="PANTHER" id="PTHR10292">
    <property type="entry name" value="CLATHRIN HEAVY CHAIN RELATED"/>
    <property type="match status" value="1"/>
</dbReference>
<dbReference type="AlphaFoldDB" id="A0A8B6E3C8"/>
<dbReference type="InterPro" id="IPR016024">
    <property type="entry name" value="ARM-type_fold"/>
</dbReference>
<sequence>MKFHNKISRLEVQYSLSLGTNMLTSTTKVEKLLKHWRDYVSHVPNFELSPGEGQQQRDGSPSAPQTLTTTSFDDDDPSKEKEAEMMLEYIEKFNELFEDGMYEDAAIHAANSPKGILRTSATLAKFRDTVDILHIEQLVSISSRIYLESMGMIT</sequence>
<name>A0A8B6E3C8_MYTGA</name>
<accession>A0A8B6E3C8</accession>